<name>A0AAV2GHD3_9ROSI</name>
<dbReference type="Proteomes" id="UP001497516">
    <property type="component" value="Chromosome 9"/>
</dbReference>
<evidence type="ECO:0000256" key="1">
    <source>
        <dbReference type="ARBA" id="ARBA00004162"/>
    </source>
</evidence>
<dbReference type="InterPro" id="IPR023213">
    <property type="entry name" value="CAT-like_dom_sf"/>
</dbReference>
<keyword evidence="7" id="KW-0012">Acyltransferase</keyword>
<evidence type="ECO:0000256" key="7">
    <source>
        <dbReference type="ARBA" id="ARBA00023315"/>
    </source>
</evidence>
<keyword evidence="12" id="KW-0812">Transmembrane</keyword>
<dbReference type="InterPro" id="IPR045034">
    <property type="entry name" value="O-acyltransferase_WSD1-like"/>
</dbReference>
<evidence type="ECO:0000256" key="2">
    <source>
        <dbReference type="ARBA" id="ARBA00004586"/>
    </source>
</evidence>
<comment type="pathway">
    <text evidence="4">Lipid metabolism.</text>
</comment>
<proteinExistence type="inferred from homology"/>
<evidence type="ECO:0000256" key="4">
    <source>
        <dbReference type="ARBA" id="ARBA00005189"/>
    </source>
</evidence>
<dbReference type="GO" id="GO:0005789">
    <property type="term" value="C:endoplasmic reticulum membrane"/>
    <property type="evidence" value="ECO:0007669"/>
    <property type="project" value="UniProtKB-SubCell"/>
</dbReference>
<feature type="compositionally biased region" description="Pro residues" evidence="11">
    <location>
        <begin position="9"/>
        <end position="19"/>
    </location>
</feature>
<comment type="similarity">
    <text evidence="8">In the N-terminal section; belongs to the long-chain O-acyltransferase family.</text>
</comment>
<dbReference type="SUPFAM" id="SSF52777">
    <property type="entry name" value="CoA-dependent acyltransferases"/>
    <property type="match status" value="1"/>
</dbReference>
<comment type="catalytic activity">
    <reaction evidence="10">
        <text>an acyl-CoA + a 1,2-diacyl-sn-glycerol = a triacyl-sn-glycerol + CoA</text>
        <dbReference type="Rhea" id="RHEA:10868"/>
        <dbReference type="ChEBI" id="CHEBI:17815"/>
        <dbReference type="ChEBI" id="CHEBI:57287"/>
        <dbReference type="ChEBI" id="CHEBI:58342"/>
        <dbReference type="ChEBI" id="CHEBI:64615"/>
        <dbReference type="EC" id="2.3.1.20"/>
    </reaction>
</comment>
<reference evidence="15 16" key="1">
    <citation type="submission" date="2024-04" db="EMBL/GenBank/DDBJ databases">
        <authorList>
            <person name="Fracassetti M."/>
        </authorList>
    </citation>
    <scope>NUCLEOTIDE SEQUENCE [LARGE SCALE GENOMIC DNA]</scope>
</reference>
<evidence type="ECO:0000256" key="9">
    <source>
        <dbReference type="ARBA" id="ARBA00047604"/>
    </source>
</evidence>
<dbReference type="GO" id="GO:0019432">
    <property type="term" value="P:triglyceride biosynthetic process"/>
    <property type="evidence" value="ECO:0007669"/>
    <property type="project" value="TreeGrafter"/>
</dbReference>
<dbReference type="EMBL" id="OZ034822">
    <property type="protein sequence ID" value="CAL1410130.1"/>
    <property type="molecule type" value="Genomic_DNA"/>
</dbReference>
<keyword evidence="12" id="KW-1133">Transmembrane helix</keyword>
<evidence type="ECO:0000256" key="10">
    <source>
        <dbReference type="ARBA" id="ARBA00048109"/>
    </source>
</evidence>
<sequence length="497" mass="54928">MNRKTARKPLPPVSIPSPPATDADEPLTPAGRMFLQPELDTVIHCAIGVQNPLDVDAIKEIIRNSLLLKHPRFSSVLVRDEHGRERWRRTEVEIDRHVFAVDAAERRRRRAAAGDSDEGGCAERKVNDYIAGLSAGEPLRSDKPLWEIHLLTEERCAVLRIHHALGDGISLMSMLLADCRKSDNPDAIPTLPAAESGRRRRRRSWVATAAELVMMVVYSLVYCLEFTLRVLCVGDRRTGISGGAGTELWPRKLATAKFSIEDMKTVKSAVANATINDVLFGVIASGLSRYLDHRTPNALKEGQQITGMAMVNLRPQSGLQELSDMMKSNSAAKWGNRFGILVLPVFYHSHHSEEGSNSNPLDFVKRAKKMIDRKKKSLEAHFSYKLCNIVMSTLGPKFACKCNYDIICNTSFTISNVLGPKEEITIAGNPVTFLRVNTSSIPHALTMHMVSYAGRADMQILVAKDVIPDPEFLAKCFEDSLMEMKTAAEKAAAAAAS</sequence>
<keyword evidence="12" id="KW-0472">Membrane</keyword>
<evidence type="ECO:0000256" key="6">
    <source>
        <dbReference type="ARBA" id="ARBA00022824"/>
    </source>
</evidence>
<feature type="domain" description="O-acyltransferase WSD1 C-terminal" evidence="14">
    <location>
        <begin position="334"/>
        <end position="485"/>
    </location>
</feature>
<evidence type="ECO:0000256" key="8">
    <source>
        <dbReference type="ARBA" id="ARBA00024360"/>
    </source>
</evidence>
<evidence type="ECO:0000256" key="5">
    <source>
        <dbReference type="ARBA" id="ARBA00022679"/>
    </source>
</evidence>
<dbReference type="GO" id="GO:0047196">
    <property type="term" value="F:long-chain-alcohol O-fatty-acyltransferase activity"/>
    <property type="evidence" value="ECO:0007669"/>
    <property type="project" value="UniProtKB-EC"/>
</dbReference>
<organism evidence="15 16">
    <name type="scientific">Linum trigynum</name>
    <dbReference type="NCBI Taxonomy" id="586398"/>
    <lineage>
        <taxon>Eukaryota</taxon>
        <taxon>Viridiplantae</taxon>
        <taxon>Streptophyta</taxon>
        <taxon>Embryophyta</taxon>
        <taxon>Tracheophyta</taxon>
        <taxon>Spermatophyta</taxon>
        <taxon>Magnoliopsida</taxon>
        <taxon>eudicotyledons</taxon>
        <taxon>Gunneridae</taxon>
        <taxon>Pentapetalae</taxon>
        <taxon>rosids</taxon>
        <taxon>fabids</taxon>
        <taxon>Malpighiales</taxon>
        <taxon>Linaceae</taxon>
        <taxon>Linum</taxon>
    </lineage>
</organism>
<feature type="domain" description="O-acyltransferase WSD1-like N-terminal" evidence="13">
    <location>
        <begin position="82"/>
        <end position="278"/>
    </location>
</feature>
<dbReference type="Pfam" id="PF03007">
    <property type="entry name" value="WS_DGAT_cat"/>
    <property type="match status" value="1"/>
</dbReference>
<comment type="pathway">
    <text evidence="3">Glycerolipid metabolism; triacylglycerol biosynthesis.</text>
</comment>
<evidence type="ECO:0000259" key="13">
    <source>
        <dbReference type="Pfam" id="PF03007"/>
    </source>
</evidence>
<protein>
    <recommendedName>
        <fullName evidence="17">Diacylglycerol O-acyltransferase</fullName>
    </recommendedName>
</protein>
<gene>
    <name evidence="15" type="ORF">LTRI10_LOCUS49575</name>
</gene>
<dbReference type="PANTHER" id="PTHR31650">
    <property type="entry name" value="O-ACYLTRANSFERASE (WSD1-LIKE) FAMILY PROTEIN"/>
    <property type="match status" value="1"/>
</dbReference>
<dbReference type="InterPro" id="IPR009721">
    <property type="entry name" value="O-acyltransferase_WSD1_C"/>
</dbReference>
<accession>A0AAV2GHD3</accession>
<dbReference type="Pfam" id="PF06974">
    <property type="entry name" value="WS_DGAT_C"/>
    <property type="match status" value="1"/>
</dbReference>
<keyword evidence="5" id="KW-0808">Transferase</keyword>
<evidence type="ECO:0008006" key="17">
    <source>
        <dbReference type="Google" id="ProtNLM"/>
    </source>
</evidence>
<keyword evidence="6" id="KW-0256">Endoplasmic reticulum</keyword>
<dbReference type="PANTHER" id="PTHR31650:SF41">
    <property type="entry name" value="O-ACYLTRANSFERASE WSD1-LIKE ISOFORM X1"/>
    <property type="match status" value="1"/>
</dbReference>
<dbReference type="AlphaFoldDB" id="A0AAV2GHD3"/>
<evidence type="ECO:0000313" key="16">
    <source>
        <dbReference type="Proteomes" id="UP001497516"/>
    </source>
</evidence>
<dbReference type="GO" id="GO:0004144">
    <property type="term" value="F:diacylglycerol O-acyltransferase activity"/>
    <property type="evidence" value="ECO:0007669"/>
    <property type="project" value="UniProtKB-EC"/>
</dbReference>
<dbReference type="GO" id="GO:0005886">
    <property type="term" value="C:plasma membrane"/>
    <property type="evidence" value="ECO:0007669"/>
    <property type="project" value="UniProtKB-SubCell"/>
</dbReference>
<keyword evidence="16" id="KW-1185">Reference proteome</keyword>
<comment type="catalytic activity">
    <reaction evidence="9">
        <text>a long chain fatty alcohol + a fatty acyl-CoA = a long-chain alcohol wax ester + CoA</text>
        <dbReference type="Rhea" id="RHEA:38443"/>
        <dbReference type="ChEBI" id="CHEBI:17135"/>
        <dbReference type="ChEBI" id="CHEBI:57287"/>
        <dbReference type="ChEBI" id="CHEBI:77636"/>
        <dbReference type="ChEBI" id="CHEBI:235323"/>
        <dbReference type="EC" id="2.3.1.75"/>
    </reaction>
</comment>
<comment type="subcellular location">
    <subcellularLocation>
        <location evidence="1">Cell membrane</location>
        <topology evidence="1">Single-pass membrane protein</topology>
    </subcellularLocation>
    <subcellularLocation>
        <location evidence="2">Endoplasmic reticulum membrane</location>
    </subcellularLocation>
</comment>
<evidence type="ECO:0000313" key="15">
    <source>
        <dbReference type="EMBL" id="CAL1410130.1"/>
    </source>
</evidence>
<dbReference type="Gene3D" id="3.30.559.10">
    <property type="entry name" value="Chloramphenicol acetyltransferase-like domain"/>
    <property type="match status" value="1"/>
</dbReference>
<evidence type="ECO:0000256" key="11">
    <source>
        <dbReference type="SAM" id="MobiDB-lite"/>
    </source>
</evidence>
<feature type="region of interest" description="Disordered" evidence="11">
    <location>
        <begin position="1"/>
        <end position="29"/>
    </location>
</feature>
<evidence type="ECO:0000256" key="3">
    <source>
        <dbReference type="ARBA" id="ARBA00004771"/>
    </source>
</evidence>
<feature type="transmembrane region" description="Helical" evidence="12">
    <location>
        <begin position="205"/>
        <end position="222"/>
    </location>
</feature>
<evidence type="ECO:0000256" key="12">
    <source>
        <dbReference type="SAM" id="Phobius"/>
    </source>
</evidence>
<dbReference type="InterPro" id="IPR004255">
    <property type="entry name" value="O-acyltransferase_WSD1_N"/>
</dbReference>
<evidence type="ECO:0000259" key="14">
    <source>
        <dbReference type="Pfam" id="PF06974"/>
    </source>
</evidence>